<evidence type="ECO:0000313" key="1">
    <source>
        <dbReference type="EMBL" id="EDS11053.1"/>
    </source>
</evidence>
<keyword evidence="2" id="KW-1185">Reference proteome</keyword>
<comment type="caution">
    <text evidence="1">The sequence shown here is derived from an EMBL/GenBank/DDBJ whole genome shotgun (WGS) entry which is preliminary data.</text>
</comment>
<dbReference type="Proteomes" id="UP000003803">
    <property type="component" value="Unassembled WGS sequence"/>
</dbReference>
<dbReference type="HOGENOM" id="CLU_2821654_0_0_9"/>
<sequence length="66" mass="7011">MRSPPLCSGSRQMAAANGVAVCPAHIIPHTFFEKKVCPKTLAGFSEAYLKKGFGEKPYSAEPQTAG</sequence>
<accession>B0PBS9</accession>
<reference evidence="1" key="2">
    <citation type="submission" date="2013-09" db="EMBL/GenBank/DDBJ databases">
        <title>Draft genome sequence of Anaerotruncus colihominis(DSM 17241).</title>
        <authorList>
            <person name="Sudarsanam P."/>
            <person name="Ley R."/>
            <person name="Guruge J."/>
            <person name="Turnbaugh P.J."/>
            <person name="Mahowald M."/>
            <person name="Liep D."/>
            <person name="Gordon J."/>
        </authorList>
    </citation>
    <scope>NUCLEOTIDE SEQUENCE</scope>
    <source>
        <strain evidence="1">DSM 17241</strain>
    </source>
</reference>
<gene>
    <name evidence="1" type="ORF">ANACOL_02236</name>
</gene>
<reference evidence="1" key="1">
    <citation type="submission" date="2007-11" db="EMBL/GenBank/DDBJ databases">
        <authorList>
            <person name="Fulton L."/>
            <person name="Clifton S."/>
            <person name="Fulton B."/>
            <person name="Xu J."/>
            <person name="Minx P."/>
            <person name="Pepin K.H."/>
            <person name="Johnson M."/>
            <person name="Thiruvilangam P."/>
            <person name="Bhonagiri V."/>
            <person name="Nash W.E."/>
            <person name="Mardis E.R."/>
            <person name="Wilson R.K."/>
        </authorList>
    </citation>
    <scope>NUCLEOTIDE SEQUENCE [LARGE SCALE GENOMIC DNA]</scope>
    <source>
        <strain evidence="1">DSM 17241</strain>
    </source>
</reference>
<protein>
    <submittedName>
        <fullName evidence="1">Uncharacterized protein</fullName>
    </submittedName>
</protein>
<proteinExistence type="predicted"/>
<organism evidence="1 2">
    <name type="scientific">Anaerotruncus colihominis DSM 17241</name>
    <dbReference type="NCBI Taxonomy" id="445972"/>
    <lineage>
        <taxon>Bacteria</taxon>
        <taxon>Bacillati</taxon>
        <taxon>Bacillota</taxon>
        <taxon>Clostridia</taxon>
        <taxon>Eubacteriales</taxon>
        <taxon>Oscillospiraceae</taxon>
        <taxon>Anaerotruncus</taxon>
    </lineage>
</organism>
<name>B0PBS9_9FIRM</name>
<dbReference type="EMBL" id="ABGD02000018">
    <property type="protein sequence ID" value="EDS11053.1"/>
    <property type="molecule type" value="Genomic_DNA"/>
</dbReference>
<dbReference type="AlphaFoldDB" id="B0PBS9"/>
<evidence type="ECO:0000313" key="2">
    <source>
        <dbReference type="Proteomes" id="UP000003803"/>
    </source>
</evidence>